<dbReference type="SUPFAM" id="SSF102114">
    <property type="entry name" value="Radical SAM enzymes"/>
    <property type="match status" value="1"/>
</dbReference>
<dbReference type="InterPro" id="IPR007197">
    <property type="entry name" value="rSAM"/>
</dbReference>
<evidence type="ECO:0000313" key="8">
    <source>
        <dbReference type="EMBL" id="HIU91065.1"/>
    </source>
</evidence>
<dbReference type="InterPro" id="IPR013785">
    <property type="entry name" value="Aldolase_TIM"/>
</dbReference>
<comment type="cofactor">
    <cofactor evidence="1">
        <name>[4Fe-4S] cluster</name>
        <dbReference type="ChEBI" id="CHEBI:49883"/>
    </cofactor>
</comment>
<keyword evidence="3" id="KW-0949">S-adenosyl-L-methionine</keyword>
<name>A0A9D1MX81_9BACT</name>
<evidence type="ECO:0000256" key="1">
    <source>
        <dbReference type="ARBA" id="ARBA00001966"/>
    </source>
</evidence>
<dbReference type="NCBIfam" id="TIGR02495">
    <property type="entry name" value="NrdG2"/>
    <property type="match status" value="1"/>
</dbReference>
<keyword evidence="2" id="KW-0004">4Fe-4S</keyword>
<comment type="caution">
    <text evidence="8">The sequence shown here is derived from an EMBL/GenBank/DDBJ whole genome shotgun (WGS) entry which is preliminary data.</text>
</comment>
<dbReference type="PROSITE" id="PS51918">
    <property type="entry name" value="RADICAL_SAM"/>
    <property type="match status" value="1"/>
</dbReference>
<sequence>MKIGGLQKLTLLDYPGKVACTVFTVGCNFRCPFCHNAPLVEGKGEDYSEEDILQFLRKRRTVLEGVCLTGGEPLLQRDAEHFLREVKAMGYAVKLDTNGAFPDRLQRLAEEKLIDYVAMDVKNRKQSYDVTTGVKTDIAAVERSVQFLKSGFVDYEFRTTVTGSLHTAQDMTGIGEWLKGGKVLYLQKFVNSGSLIDQSVTGCDDDVLRGYRDMLQAFLPTRLRGIDD</sequence>
<dbReference type="AlphaFoldDB" id="A0A9D1MX81"/>
<organism evidence="8 9">
    <name type="scientific">Candidatus Fimimonas merdipullorum</name>
    <dbReference type="NCBI Taxonomy" id="2840822"/>
    <lineage>
        <taxon>Bacteria</taxon>
        <taxon>Pseudomonadati</taxon>
        <taxon>Myxococcota</taxon>
        <taxon>Myxococcia</taxon>
        <taxon>Myxococcales</taxon>
        <taxon>Cystobacterineae</taxon>
        <taxon>Myxococcaceae</taxon>
        <taxon>Myxococcaceae incertae sedis</taxon>
        <taxon>Candidatus Fimimonas</taxon>
    </lineage>
</organism>
<keyword evidence="5" id="KW-0408">Iron</keyword>
<keyword evidence="6" id="KW-0411">Iron-sulfur</keyword>
<dbReference type="PANTHER" id="PTHR30352">
    <property type="entry name" value="PYRUVATE FORMATE-LYASE-ACTIVATING ENZYME"/>
    <property type="match status" value="1"/>
</dbReference>
<evidence type="ECO:0000259" key="7">
    <source>
        <dbReference type="PROSITE" id="PS51918"/>
    </source>
</evidence>
<dbReference type="InterPro" id="IPR058240">
    <property type="entry name" value="rSAM_sf"/>
</dbReference>
<dbReference type="Gene3D" id="3.20.20.70">
    <property type="entry name" value="Aldolase class I"/>
    <property type="match status" value="1"/>
</dbReference>
<proteinExistence type="predicted"/>
<keyword evidence="4" id="KW-0479">Metal-binding</keyword>
<reference evidence="8" key="2">
    <citation type="journal article" date="2021" name="PeerJ">
        <title>Extensive microbial diversity within the chicken gut microbiome revealed by metagenomics and culture.</title>
        <authorList>
            <person name="Gilroy R."/>
            <person name="Ravi A."/>
            <person name="Getino M."/>
            <person name="Pursley I."/>
            <person name="Horton D.L."/>
            <person name="Alikhan N.F."/>
            <person name="Baker D."/>
            <person name="Gharbi K."/>
            <person name="Hall N."/>
            <person name="Watson M."/>
            <person name="Adriaenssens E.M."/>
            <person name="Foster-Nyarko E."/>
            <person name="Jarju S."/>
            <person name="Secka A."/>
            <person name="Antonio M."/>
            <person name="Oren A."/>
            <person name="Chaudhuri R.R."/>
            <person name="La Ragione R."/>
            <person name="Hildebrand F."/>
            <person name="Pallen M.J."/>
        </authorList>
    </citation>
    <scope>NUCLEOTIDE SEQUENCE</scope>
    <source>
        <strain evidence="8">ChiHjej12B11-7776</strain>
    </source>
</reference>
<reference evidence="8" key="1">
    <citation type="submission" date="2020-10" db="EMBL/GenBank/DDBJ databases">
        <authorList>
            <person name="Gilroy R."/>
        </authorList>
    </citation>
    <scope>NUCLEOTIDE SEQUENCE</scope>
    <source>
        <strain evidence="8">ChiHjej12B11-7776</strain>
    </source>
</reference>
<dbReference type="InterPro" id="IPR034457">
    <property type="entry name" value="Organic_radical-activating"/>
</dbReference>
<dbReference type="GO" id="GO:0051539">
    <property type="term" value="F:4 iron, 4 sulfur cluster binding"/>
    <property type="evidence" value="ECO:0007669"/>
    <property type="project" value="UniProtKB-KW"/>
</dbReference>
<feature type="domain" description="Radical SAM core" evidence="7">
    <location>
        <begin position="13"/>
        <end position="219"/>
    </location>
</feature>
<evidence type="ECO:0000256" key="2">
    <source>
        <dbReference type="ARBA" id="ARBA00022485"/>
    </source>
</evidence>
<gene>
    <name evidence="8" type="ORF">IAC72_03550</name>
</gene>
<dbReference type="Proteomes" id="UP000886852">
    <property type="component" value="Unassembled WGS sequence"/>
</dbReference>
<dbReference type="PANTHER" id="PTHR30352:SF13">
    <property type="entry name" value="GLYCYL-RADICAL ENZYME ACTIVATING ENZYME YJJW-RELATED"/>
    <property type="match status" value="1"/>
</dbReference>
<dbReference type="SFLD" id="SFLDS00029">
    <property type="entry name" value="Radical_SAM"/>
    <property type="match status" value="1"/>
</dbReference>
<dbReference type="EMBL" id="DVOC01000060">
    <property type="protein sequence ID" value="HIU91065.1"/>
    <property type="molecule type" value="Genomic_DNA"/>
</dbReference>
<protein>
    <submittedName>
        <fullName evidence="8">Anaerobic ribonucleoside-triphosphate reductase activating protein</fullName>
    </submittedName>
</protein>
<dbReference type="InterPro" id="IPR012840">
    <property type="entry name" value="NrdG2"/>
</dbReference>
<evidence type="ECO:0000256" key="3">
    <source>
        <dbReference type="ARBA" id="ARBA00022691"/>
    </source>
</evidence>
<dbReference type="SFLD" id="SFLDG01094">
    <property type="entry name" value="Uncharacterised_Radical_SAM_Su"/>
    <property type="match status" value="1"/>
</dbReference>
<dbReference type="GO" id="GO:0003824">
    <property type="term" value="F:catalytic activity"/>
    <property type="evidence" value="ECO:0007669"/>
    <property type="project" value="InterPro"/>
</dbReference>
<dbReference type="CDD" id="cd01335">
    <property type="entry name" value="Radical_SAM"/>
    <property type="match status" value="1"/>
</dbReference>
<evidence type="ECO:0000256" key="4">
    <source>
        <dbReference type="ARBA" id="ARBA00022723"/>
    </source>
</evidence>
<evidence type="ECO:0000313" key="9">
    <source>
        <dbReference type="Proteomes" id="UP000886852"/>
    </source>
</evidence>
<dbReference type="Pfam" id="PF04055">
    <property type="entry name" value="Radical_SAM"/>
    <property type="match status" value="1"/>
</dbReference>
<accession>A0A9D1MX81</accession>
<dbReference type="GO" id="GO:0046872">
    <property type="term" value="F:metal ion binding"/>
    <property type="evidence" value="ECO:0007669"/>
    <property type="project" value="UniProtKB-KW"/>
</dbReference>
<evidence type="ECO:0000256" key="5">
    <source>
        <dbReference type="ARBA" id="ARBA00023004"/>
    </source>
</evidence>
<evidence type="ECO:0000256" key="6">
    <source>
        <dbReference type="ARBA" id="ARBA00023014"/>
    </source>
</evidence>